<accession>A0ABV9G2N3</accession>
<name>A0ABV9G2N3_9ACTN</name>
<evidence type="ECO:0000313" key="4">
    <source>
        <dbReference type="Proteomes" id="UP001595993"/>
    </source>
</evidence>
<gene>
    <name evidence="3" type="ORF">ACFO9E_06490</name>
</gene>
<dbReference type="InterPro" id="IPR005754">
    <property type="entry name" value="Sortase"/>
</dbReference>
<organism evidence="3 4">
    <name type="scientific">Streptomyces maoxianensis</name>
    <dbReference type="NCBI Taxonomy" id="1459942"/>
    <lineage>
        <taxon>Bacteria</taxon>
        <taxon>Bacillati</taxon>
        <taxon>Actinomycetota</taxon>
        <taxon>Actinomycetes</taxon>
        <taxon>Kitasatosporales</taxon>
        <taxon>Streptomycetaceae</taxon>
        <taxon>Streptomyces</taxon>
    </lineage>
</organism>
<sequence length="210" mass="22221">MHTSKRRSSWFTVASVLLLGLFLLRNGSSEPVGGPPQPRPAVAAGQSAGDPLPPAPDALPHSPPRRIAIPSLRLDAPLTDVGVDADGWIDAPPLEKTNLAGWYKGAAGPGERGTSVIVGHVDNKAGPAVFYELGSLVRGSRVEILRGDGRTAVFAVYGIETFAKKDFPAARVYRDTPEPELRLITCGGGYTKKAGYDGNVVAFARLVEVR</sequence>
<evidence type="ECO:0000313" key="3">
    <source>
        <dbReference type="EMBL" id="MFC4607463.1"/>
    </source>
</evidence>
<comment type="caution">
    <text evidence="3">The sequence shown here is derived from an EMBL/GenBank/DDBJ whole genome shotgun (WGS) entry which is preliminary data.</text>
</comment>
<protein>
    <submittedName>
        <fullName evidence="3">Class F sortase</fullName>
    </submittedName>
</protein>
<dbReference type="NCBIfam" id="NF033748">
    <property type="entry name" value="class_F_sortase"/>
    <property type="match status" value="1"/>
</dbReference>
<keyword evidence="4" id="KW-1185">Reference proteome</keyword>
<keyword evidence="1" id="KW-0378">Hydrolase</keyword>
<dbReference type="CDD" id="cd05829">
    <property type="entry name" value="Sortase_F"/>
    <property type="match status" value="1"/>
</dbReference>
<dbReference type="Proteomes" id="UP001595993">
    <property type="component" value="Unassembled WGS sequence"/>
</dbReference>
<dbReference type="Pfam" id="PF04203">
    <property type="entry name" value="Sortase"/>
    <property type="match status" value="1"/>
</dbReference>
<evidence type="ECO:0000256" key="2">
    <source>
        <dbReference type="SAM" id="MobiDB-lite"/>
    </source>
</evidence>
<dbReference type="InterPro" id="IPR023365">
    <property type="entry name" value="Sortase_dom-sf"/>
</dbReference>
<evidence type="ECO:0000256" key="1">
    <source>
        <dbReference type="ARBA" id="ARBA00022801"/>
    </source>
</evidence>
<dbReference type="RefSeq" id="WP_381192462.1">
    <property type="nucleotide sequence ID" value="NZ_JBHSFE010000007.1"/>
</dbReference>
<dbReference type="SUPFAM" id="SSF63817">
    <property type="entry name" value="Sortase"/>
    <property type="match status" value="1"/>
</dbReference>
<dbReference type="InterPro" id="IPR042001">
    <property type="entry name" value="Sortase_F"/>
</dbReference>
<proteinExistence type="predicted"/>
<dbReference type="EMBL" id="JBHSFE010000007">
    <property type="protein sequence ID" value="MFC4607463.1"/>
    <property type="molecule type" value="Genomic_DNA"/>
</dbReference>
<feature type="region of interest" description="Disordered" evidence="2">
    <location>
        <begin position="30"/>
        <end position="64"/>
    </location>
</feature>
<dbReference type="Gene3D" id="2.40.260.10">
    <property type="entry name" value="Sortase"/>
    <property type="match status" value="1"/>
</dbReference>
<reference evidence="4" key="1">
    <citation type="journal article" date="2019" name="Int. J. Syst. Evol. Microbiol.">
        <title>The Global Catalogue of Microorganisms (GCM) 10K type strain sequencing project: providing services to taxonomists for standard genome sequencing and annotation.</title>
        <authorList>
            <consortium name="The Broad Institute Genomics Platform"/>
            <consortium name="The Broad Institute Genome Sequencing Center for Infectious Disease"/>
            <person name="Wu L."/>
            <person name="Ma J."/>
        </authorList>
    </citation>
    <scope>NUCLEOTIDE SEQUENCE [LARGE SCALE GENOMIC DNA]</scope>
    <source>
        <strain evidence="4">CGMCC 4.7139</strain>
    </source>
</reference>